<gene>
    <name evidence="3" type="ORF">OG549_35235</name>
</gene>
<organism evidence="3">
    <name type="scientific">Streptomyces sp. NBC_00003</name>
    <dbReference type="NCBI Taxonomy" id="2903608"/>
    <lineage>
        <taxon>Bacteria</taxon>
        <taxon>Bacillati</taxon>
        <taxon>Actinomycetota</taxon>
        <taxon>Actinomycetes</taxon>
        <taxon>Kitasatosporales</taxon>
        <taxon>Streptomycetaceae</taxon>
        <taxon>Streptomyces</taxon>
    </lineage>
</organism>
<dbReference type="InterPro" id="IPR008984">
    <property type="entry name" value="SMAD_FHA_dom_sf"/>
</dbReference>
<dbReference type="PROSITE" id="PS50006">
    <property type="entry name" value="FHA_DOMAIN"/>
    <property type="match status" value="1"/>
</dbReference>
<dbReference type="AlphaFoldDB" id="A0AAU2VDZ0"/>
<dbReference type="Pfam" id="PF00498">
    <property type="entry name" value="FHA"/>
    <property type="match status" value="1"/>
</dbReference>
<evidence type="ECO:0000256" key="1">
    <source>
        <dbReference type="ARBA" id="ARBA00022553"/>
    </source>
</evidence>
<sequence length="152" mass="16368">MLDRTTCPHCRTPVTTADLVCTTCLRDIPSDRLDAPHGEALRTTLERDATMLRLSFATGEIVVRPGQQIVLGRDPRHAATAARLARFDNVSRTHATVGLTSDGAAWLRDEHSANGTWADGESVPAGQTRPLRDGSVIRLASDVTARVGIMGK</sequence>
<dbReference type="Gene3D" id="2.60.200.20">
    <property type="match status" value="1"/>
</dbReference>
<reference evidence="3" key="1">
    <citation type="submission" date="2022-10" db="EMBL/GenBank/DDBJ databases">
        <title>The complete genomes of actinobacterial strains from the NBC collection.</title>
        <authorList>
            <person name="Joergensen T.S."/>
            <person name="Alvarez Arevalo M."/>
            <person name="Sterndorff E.B."/>
            <person name="Faurdal D."/>
            <person name="Vuksanovic O."/>
            <person name="Mourched A.-S."/>
            <person name="Charusanti P."/>
            <person name="Shaw S."/>
            <person name="Blin K."/>
            <person name="Weber T."/>
        </authorList>
    </citation>
    <scope>NUCLEOTIDE SEQUENCE</scope>
    <source>
        <strain evidence="3">NBC_00003</strain>
    </source>
</reference>
<feature type="domain" description="FHA" evidence="2">
    <location>
        <begin position="69"/>
        <end position="123"/>
    </location>
</feature>
<dbReference type="InterPro" id="IPR000253">
    <property type="entry name" value="FHA_dom"/>
</dbReference>
<evidence type="ECO:0000313" key="3">
    <source>
        <dbReference type="EMBL" id="WTW65483.1"/>
    </source>
</evidence>
<name>A0AAU2VDZ0_9ACTN</name>
<keyword evidence="1" id="KW-0597">Phosphoprotein</keyword>
<dbReference type="EMBL" id="CP108318">
    <property type="protein sequence ID" value="WTW65483.1"/>
    <property type="molecule type" value="Genomic_DNA"/>
</dbReference>
<accession>A0AAU2VDZ0</accession>
<dbReference type="SUPFAM" id="SSF49879">
    <property type="entry name" value="SMAD/FHA domain"/>
    <property type="match status" value="1"/>
</dbReference>
<evidence type="ECO:0000259" key="2">
    <source>
        <dbReference type="PROSITE" id="PS50006"/>
    </source>
</evidence>
<protein>
    <submittedName>
        <fullName evidence="3">FHA domain-containing protein</fullName>
    </submittedName>
</protein>
<proteinExistence type="predicted"/>